<feature type="transmembrane region" description="Helical" evidence="9">
    <location>
        <begin position="142"/>
        <end position="162"/>
    </location>
</feature>
<comment type="subcellular location">
    <subcellularLocation>
        <location evidence="1">Membrane</location>
    </subcellularLocation>
</comment>
<keyword evidence="12" id="KW-1185">Reference proteome</keyword>
<feature type="transmembrane region" description="Helical" evidence="9">
    <location>
        <begin position="83"/>
        <end position="101"/>
    </location>
</feature>
<accession>F4PB23</accession>
<dbReference type="Pfam" id="PF01553">
    <property type="entry name" value="Acyltransferase"/>
    <property type="match status" value="1"/>
</dbReference>
<name>F4PB23_BATDJ</name>
<evidence type="ECO:0000256" key="4">
    <source>
        <dbReference type="ARBA" id="ARBA00022692"/>
    </source>
</evidence>
<dbReference type="InParanoid" id="F4PB23"/>
<evidence type="ECO:0000313" key="11">
    <source>
        <dbReference type="EMBL" id="EGF77647.1"/>
    </source>
</evidence>
<dbReference type="GeneID" id="18244327"/>
<dbReference type="SUPFAM" id="SSF69593">
    <property type="entry name" value="Glycerol-3-phosphate (1)-acyltransferase"/>
    <property type="match status" value="1"/>
</dbReference>
<dbReference type="RefSeq" id="XP_006681788.1">
    <property type="nucleotide sequence ID" value="XM_006681725.1"/>
</dbReference>
<evidence type="ECO:0000256" key="9">
    <source>
        <dbReference type="SAM" id="Phobius"/>
    </source>
</evidence>
<keyword evidence="3" id="KW-0808">Transferase</keyword>
<evidence type="ECO:0000256" key="8">
    <source>
        <dbReference type="ARBA" id="ARBA00023315"/>
    </source>
</evidence>
<dbReference type="FunCoup" id="F4PB23">
    <property type="interactions" value="33"/>
</dbReference>
<proteinExistence type="inferred from homology"/>
<dbReference type="GO" id="GO:0016746">
    <property type="term" value="F:acyltransferase activity"/>
    <property type="evidence" value="ECO:0007669"/>
    <property type="project" value="UniProtKB-KW"/>
</dbReference>
<reference evidence="11 12" key="1">
    <citation type="submission" date="2009-12" db="EMBL/GenBank/DDBJ databases">
        <title>The draft genome of Batrachochytrium dendrobatidis.</title>
        <authorList>
            <consortium name="US DOE Joint Genome Institute (JGI-PGF)"/>
            <person name="Kuo A."/>
            <person name="Salamov A."/>
            <person name="Schmutz J."/>
            <person name="Lucas S."/>
            <person name="Pitluck S."/>
            <person name="Rosenblum E."/>
            <person name="Stajich J."/>
            <person name="Eisen M."/>
            <person name="Grigoriev I.V."/>
        </authorList>
    </citation>
    <scope>NUCLEOTIDE SEQUENCE [LARGE SCALE GENOMIC DNA]</scope>
    <source>
        <strain evidence="12">JAM81 / FGSC 10211</strain>
    </source>
</reference>
<evidence type="ECO:0000256" key="6">
    <source>
        <dbReference type="ARBA" id="ARBA00023098"/>
    </source>
</evidence>
<dbReference type="OMA" id="WFRFLWD"/>
<dbReference type="EMBL" id="GL882891">
    <property type="protein sequence ID" value="EGF77647.1"/>
    <property type="molecule type" value="Genomic_DNA"/>
</dbReference>
<evidence type="ECO:0000256" key="1">
    <source>
        <dbReference type="ARBA" id="ARBA00004370"/>
    </source>
</evidence>
<dbReference type="PANTHER" id="PTHR23063">
    <property type="entry name" value="PHOSPHOLIPID ACYLTRANSFERASE"/>
    <property type="match status" value="1"/>
</dbReference>
<gene>
    <name evidence="11" type="ORF">BATDEDRAFT_91608</name>
</gene>
<organism evidence="11 12">
    <name type="scientific">Batrachochytrium dendrobatidis (strain JAM81 / FGSC 10211)</name>
    <name type="common">Frog chytrid fungus</name>
    <dbReference type="NCBI Taxonomy" id="684364"/>
    <lineage>
        <taxon>Eukaryota</taxon>
        <taxon>Fungi</taxon>
        <taxon>Fungi incertae sedis</taxon>
        <taxon>Chytridiomycota</taxon>
        <taxon>Chytridiomycota incertae sedis</taxon>
        <taxon>Chytridiomycetes</taxon>
        <taxon>Rhizophydiales</taxon>
        <taxon>Rhizophydiales incertae sedis</taxon>
        <taxon>Batrachochytrium</taxon>
    </lineage>
</organism>
<protein>
    <recommendedName>
        <fullName evidence="10">Phospholipid/glycerol acyltransferase domain-containing protein</fullName>
    </recommendedName>
</protein>
<keyword evidence="5 9" id="KW-1133">Transmembrane helix</keyword>
<keyword evidence="7 9" id="KW-0472">Membrane</keyword>
<evidence type="ECO:0000256" key="7">
    <source>
        <dbReference type="ARBA" id="ARBA00023136"/>
    </source>
</evidence>
<keyword evidence="4 9" id="KW-0812">Transmembrane</keyword>
<dbReference type="Proteomes" id="UP000007241">
    <property type="component" value="Unassembled WGS sequence"/>
</dbReference>
<dbReference type="HOGENOM" id="CLU_062954_0_0_1"/>
<dbReference type="GO" id="GO:0006629">
    <property type="term" value="P:lipid metabolic process"/>
    <property type="evidence" value="ECO:0007669"/>
    <property type="project" value="UniProtKB-KW"/>
</dbReference>
<dbReference type="STRING" id="684364.F4PB23"/>
<evidence type="ECO:0000259" key="10">
    <source>
        <dbReference type="Pfam" id="PF01553"/>
    </source>
</evidence>
<keyword evidence="8" id="KW-0012">Acyltransferase</keyword>
<keyword evidence="6" id="KW-0443">Lipid metabolism</keyword>
<feature type="domain" description="Phospholipid/glycerol acyltransferase" evidence="10">
    <location>
        <begin position="122"/>
        <end position="232"/>
    </location>
</feature>
<evidence type="ECO:0000256" key="3">
    <source>
        <dbReference type="ARBA" id="ARBA00022679"/>
    </source>
</evidence>
<feature type="transmembrane region" description="Helical" evidence="9">
    <location>
        <begin position="51"/>
        <end position="71"/>
    </location>
</feature>
<dbReference type="PANTHER" id="PTHR23063:SF60">
    <property type="entry name" value="LYSOPHOSPHATIDIC ACID:OLEOYL-COA ACYLTRANSFERASE 1"/>
    <property type="match status" value="1"/>
</dbReference>
<sequence>MEKYSGWRDPGTGIHPFLSPKPPRSDESTLHFVLYGIKTFILGPFLATIKIILIAVVALLWSILDLVSIILISPKIQYTWKRIVYGSLGRTVLALCGFWWISKSNSTLQRGGRKSGLSRANHKLKKPNPDLYISNHTSYFDILYYASSLQMVFMFSISPVFLHISSNGMVRQISFWEALMEAGNYPDLDDEPDKVTFVDFIKKYNKSSCVAPIVIFPEGTTSNGRGLLKFMNVFKDMNPDELDIQIHVTGIKYVYNQWCPCYTVGNKYIHFFWTLAQLYNTLEVRELPPQELDLSSNPSAVDTADAEEDAVGLQFSTILARILRIRKTSKSVVDKCEFLSFYRERESRRYKRKK</sequence>
<comment type="similarity">
    <text evidence="2">Belongs to the 1-acyl-sn-glycerol-3-phosphate acyltransferase family.</text>
</comment>
<evidence type="ECO:0000256" key="5">
    <source>
        <dbReference type="ARBA" id="ARBA00022989"/>
    </source>
</evidence>
<evidence type="ECO:0000256" key="2">
    <source>
        <dbReference type="ARBA" id="ARBA00008655"/>
    </source>
</evidence>
<dbReference type="InterPro" id="IPR002123">
    <property type="entry name" value="Plipid/glycerol_acylTrfase"/>
</dbReference>
<evidence type="ECO:0000313" key="12">
    <source>
        <dbReference type="Proteomes" id="UP000007241"/>
    </source>
</evidence>
<dbReference type="GO" id="GO:0016020">
    <property type="term" value="C:membrane"/>
    <property type="evidence" value="ECO:0007669"/>
    <property type="project" value="UniProtKB-SubCell"/>
</dbReference>
<dbReference type="OrthoDB" id="272512at2759"/>
<dbReference type="AlphaFoldDB" id="F4PB23"/>